<evidence type="ECO:0000313" key="2">
    <source>
        <dbReference type="Proteomes" id="UP001141806"/>
    </source>
</evidence>
<sequence>MPFVYDCIDIIATQGDDIIATQGDLALSPTSDSAVDLSIVYNSILRLKNLSVDFLVFWFGFSATIERGFCNYSKQSPNQTLLKGFSATSRVGFCIRIQVQPDFFTFMPKQPGYRETKVRLNMASLPLIGEEKSTPVISTSS</sequence>
<organism evidence="1 2">
    <name type="scientific">Protea cynaroides</name>
    <dbReference type="NCBI Taxonomy" id="273540"/>
    <lineage>
        <taxon>Eukaryota</taxon>
        <taxon>Viridiplantae</taxon>
        <taxon>Streptophyta</taxon>
        <taxon>Embryophyta</taxon>
        <taxon>Tracheophyta</taxon>
        <taxon>Spermatophyta</taxon>
        <taxon>Magnoliopsida</taxon>
        <taxon>Proteales</taxon>
        <taxon>Proteaceae</taxon>
        <taxon>Protea</taxon>
    </lineage>
</organism>
<dbReference type="EMBL" id="JAMYWD010000009">
    <property type="protein sequence ID" value="KAJ4961158.1"/>
    <property type="molecule type" value="Genomic_DNA"/>
</dbReference>
<dbReference type="AlphaFoldDB" id="A0A9Q0K4I7"/>
<accession>A0A9Q0K4I7</accession>
<proteinExistence type="predicted"/>
<gene>
    <name evidence="1" type="ORF">NE237_021068</name>
</gene>
<reference evidence="1" key="1">
    <citation type="journal article" date="2023" name="Plant J.">
        <title>The genome of the king protea, Protea cynaroides.</title>
        <authorList>
            <person name="Chang J."/>
            <person name="Duong T.A."/>
            <person name="Schoeman C."/>
            <person name="Ma X."/>
            <person name="Roodt D."/>
            <person name="Barker N."/>
            <person name="Li Z."/>
            <person name="Van de Peer Y."/>
            <person name="Mizrachi E."/>
        </authorList>
    </citation>
    <scope>NUCLEOTIDE SEQUENCE</scope>
    <source>
        <tissue evidence="1">Young leaves</tissue>
    </source>
</reference>
<comment type="caution">
    <text evidence="1">The sequence shown here is derived from an EMBL/GenBank/DDBJ whole genome shotgun (WGS) entry which is preliminary data.</text>
</comment>
<protein>
    <submittedName>
        <fullName evidence="1">Uncharacterized protein</fullName>
    </submittedName>
</protein>
<dbReference type="Proteomes" id="UP001141806">
    <property type="component" value="Unassembled WGS sequence"/>
</dbReference>
<name>A0A9Q0K4I7_9MAGN</name>
<evidence type="ECO:0000313" key="1">
    <source>
        <dbReference type="EMBL" id="KAJ4961158.1"/>
    </source>
</evidence>
<keyword evidence="2" id="KW-1185">Reference proteome</keyword>